<feature type="transmembrane region" description="Helical" evidence="1">
    <location>
        <begin position="112"/>
        <end position="139"/>
    </location>
</feature>
<protein>
    <recommendedName>
        <fullName evidence="4">ABC transporter permease</fullName>
    </recommendedName>
</protein>
<name>A0A0B5ALF1_9BACL</name>
<dbReference type="STRING" id="1508404.JMA_00160"/>
<keyword evidence="3" id="KW-1185">Reference proteome</keyword>
<sequence>MSVLLKKEILEMARSYKWIWMPMVFIALGIMQPLTSYYLPDIIEEFGGLPEGAVFEIPLPGSEQVFAETLGQFSQIGLFVVVLALMGSLAGERSSGTAVMILAKPVSHASYFLAKWVAGLLITTVSYLAGAAAALYYIYLLFDPLQIQQLLLSSLFYVMWLLFTVTLVLFFSTFLKRSAAVAGASIVFLIVIALASSIFVEPMMWTPGHLLELSNLAIQDQPLTGLWKSVISTIVVCMLLVSGSIGYLKRREWVQG</sequence>
<feature type="transmembrane region" description="Helical" evidence="1">
    <location>
        <begin position="225"/>
        <end position="248"/>
    </location>
</feature>
<feature type="transmembrane region" description="Helical" evidence="1">
    <location>
        <begin position="179"/>
        <end position="205"/>
    </location>
</feature>
<dbReference type="PANTHER" id="PTHR37305">
    <property type="entry name" value="INTEGRAL MEMBRANE PROTEIN-RELATED"/>
    <property type="match status" value="1"/>
</dbReference>
<keyword evidence="1" id="KW-0812">Transmembrane</keyword>
<dbReference type="EMBL" id="CP009416">
    <property type="protein sequence ID" value="AJD89333.1"/>
    <property type="molecule type" value="Genomic_DNA"/>
</dbReference>
<dbReference type="GO" id="GO:0140359">
    <property type="term" value="F:ABC-type transporter activity"/>
    <property type="evidence" value="ECO:0007669"/>
    <property type="project" value="InterPro"/>
</dbReference>
<dbReference type="GO" id="GO:0005886">
    <property type="term" value="C:plasma membrane"/>
    <property type="evidence" value="ECO:0007669"/>
    <property type="project" value="UniProtKB-SubCell"/>
</dbReference>
<feature type="transmembrane region" description="Helical" evidence="1">
    <location>
        <begin position="73"/>
        <end position="91"/>
    </location>
</feature>
<evidence type="ECO:0000256" key="1">
    <source>
        <dbReference type="SAM" id="Phobius"/>
    </source>
</evidence>
<dbReference type="Proteomes" id="UP000031449">
    <property type="component" value="Chromosome"/>
</dbReference>
<dbReference type="PANTHER" id="PTHR37305:SF1">
    <property type="entry name" value="MEMBRANE PROTEIN"/>
    <property type="match status" value="1"/>
</dbReference>
<evidence type="ECO:0000313" key="2">
    <source>
        <dbReference type="EMBL" id="AJD89333.1"/>
    </source>
</evidence>
<keyword evidence="1" id="KW-0472">Membrane</keyword>
<keyword evidence="1" id="KW-1133">Transmembrane helix</keyword>
<evidence type="ECO:0000313" key="3">
    <source>
        <dbReference type="Proteomes" id="UP000031449"/>
    </source>
</evidence>
<dbReference type="OrthoDB" id="4187110at2"/>
<reference evidence="2 3" key="1">
    <citation type="submission" date="2014-08" db="EMBL/GenBank/DDBJ databases">
        <title>Complete genome of a marine bacteria Jeotgalibacillus malaysiensis.</title>
        <authorList>
            <person name="Yaakop A.S."/>
            <person name="Chan K.-G."/>
            <person name="Goh K.M."/>
        </authorList>
    </citation>
    <scope>NUCLEOTIDE SEQUENCE [LARGE SCALE GENOMIC DNA]</scope>
    <source>
        <strain evidence="2 3">D5</strain>
    </source>
</reference>
<dbReference type="AlphaFoldDB" id="A0A0B5ALF1"/>
<accession>A0A0B5ALF1</accession>
<dbReference type="KEGG" id="jeo:JMA_00160"/>
<evidence type="ECO:0008006" key="4">
    <source>
        <dbReference type="Google" id="ProtNLM"/>
    </source>
</evidence>
<dbReference type="HOGENOM" id="CLU_091969_0_0_9"/>
<proteinExistence type="predicted"/>
<organism evidence="2 3">
    <name type="scientific">Jeotgalibacillus malaysiensis</name>
    <dbReference type="NCBI Taxonomy" id="1508404"/>
    <lineage>
        <taxon>Bacteria</taxon>
        <taxon>Bacillati</taxon>
        <taxon>Bacillota</taxon>
        <taxon>Bacilli</taxon>
        <taxon>Bacillales</taxon>
        <taxon>Caryophanaceae</taxon>
        <taxon>Jeotgalibacillus</taxon>
    </lineage>
</organism>
<dbReference type="Pfam" id="PF12679">
    <property type="entry name" value="ABC2_membrane_2"/>
    <property type="match status" value="1"/>
</dbReference>
<feature type="transmembrane region" description="Helical" evidence="1">
    <location>
        <begin position="20"/>
        <end position="39"/>
    </location>
</feature>
<feature type="transmembrane region" description="Helical" evidence="1">
    <location>
        <begin position="151"/>
        <end position="172"/>
    </location>
</feature>
<gene>
    <name evidence="2" type="ORF">JMA_00160</name>
</gene>
<dbReference type="BioCyc" id="JESP1508404:G14D9-9194-MONOMER"/>